<dbReference type="EMBL" id="CM044707">
    <property type="protein sequence ID" value="KAI5655572.1"/>
    <property type="molecule type" value="Genomic_DNA"/>
</dbReference>
<name>A0ACC0A3U3_CATRO</name>
<comment type="caution">
    <text evidence="1">The sequence shown here is derived from an EMBL/GenBank/DDBJ whole genome shotgun (WGS) entry which is preliminary data.</text>
</comment>
<proteinExistence type="predicted"/>
<protein>
    <submittedName>
        <fullName evidence="1">Uncharacterized protein</fullName>
    </submittedName>
</protein>
<reference evidence="2" key="1">
    <citation type="journal article" date="2023" name="Nat. Plants">
        <title>Single-cell RNA sequencing provides a high-resolution roadmap for understanding the multicellular compartmentation of specialized metabolism.</title>
        <authorList>
            <person name="Sun S."/>
            <person name="Shen X."/>
            <person name="Li Y."/>
            <person name="Li Y."/>
            <person name="Wang S."/>
            <person name="Li R."/>
            <person name="Zhang H."/>
            <person name="Shen G."/>
            <person name="Guo B."/>
            <person name="Wei J."/>
            <person name="Xu J."/>
            <person name="St-Pierre B."/>
            <person name="Chen S."/>
            <person name="Sun C."/>
        </authorList>
    </citation>
    <scope>NUCLEOTIDE SEQUENCE [LARGE SCALE GENOMIC DNA]</scope>
</reference>
<sequence length="77" mass="8395">MNCKKITINLLMILVFAAIIMSGGGVEAARMLMAAEEDFAGANHLANYPAMYEKARHTMSFWLERLSSGPSPRGPGH</sequence>
<evidence type="ECO:0000313" key="1">
    <source>
        <dbReference type="EMBL" id="KAI5655572.1"/>
    </source>
</evidence>
<dbReference type="Proteomes" id="UP001060085">
    <property type="component" value="Linkage Group LG07"/>
</dbReference>
<evidence type="ECO:0000313" key="2">
    <source>
        <dbReference type="Proteomes" id="UP001060085"/>
    </source>
</evidence>
<gene>
    <name evidence="1" type="ORF">M9H77_32759</name>
</gene>
<keyword evidence="2" id="KW-1185">Reference proteome</keyword>
<organism evidence="1 2">
    <name type="scientific">Catharanthus roseus</name>
    <name type="common">Madagascar periwinkle</name>
    <name type="synonym">Vinca rosea</name>
    <dbReference type="NCBI Taxonomy" id="4058"/>
    <lineage>
        <taxon>Eukaryota</taxon>
        <taxon>Viridiplantae</taxon>
        <taxon>Streptophyta</taxon>
        <taxon>Embryophyta</taxon>
        <taxon>Tracheophyta</taxon>
        <taxon>Spermatophyta</taxon>
        <taxon>Magnoliopsida</taxon>
        <taxon>eudicotyledons</taxon>
        <taxon>Gunneridae</taxon>
        <taxon>Pentapetalae</taxon>
        <taxon>asterids</taxon>
        <taxon>lamiids</taxon>
        <taxon>Gentianales</taxon>
        <taxon>Apocynaceae</taxon>
        <taxon>Rauvolfioideae</taxon>
        <taxon>Vinceae</taxon>
        <taxon>Catharanthinae</taxon>
        <taxon>Catharanthus</taxon>
    </lineage>
</organism>
<accession>A0ACC0A3U3</accession>